<organism evidence="3 4">
    <name type="scientific">Capillimicrobium parvum</name>
    <dbReference type="NCBI Taxonomy" id="2884022"/>
    <lineage>
        <taxon>Bacteria</taxon>
        <taxon>Bacillati</taxon>
        <taxon>Actinomycetota</taxon>
        <taxon>Thermoleophilia</taxon>
        <taxon>Solirubrobacterales</taxon>
        <taxon>Capillimicrobiaceae</taxon>
        <taxon>Capillimicrobium</taxon>
    </lineage>
</organism>
<dbReference type="InterPro" id="IPR051199">
    <property type="entry name" value="LPS_LOS_Heptosyltrfase"/>
</dbReference>
<keyword evidence="1" id="KW-0328">Glycosyltransferase</keyword>
<dbReference type="AlphaFoldDB" id="A0A9E6XX27"/>
<dbReference type="SUPFAM" id="SSF53756">
    <property type="entry name" value="UDP-Glycosyltransferase/glycogen phosphorylase"/>
    <property type="match status" value="1"/>
</dbReference>
<keyword evidence="2" id="KW-0808">Transferase</keyword>
<dbReference type="InterPro" id="IPR002201">
    <property type="entry name" value="Glyco_trans_9"/>
</dbReference>
<protein>
    <recommendedName>
        <fullName evidence="5">ADP-heptose:LPS heptosyltransferase</fullName>
    </recommendedName>
</protein>
<dbReference type="GO" id="GO:0008713">
    <property type="term" value="F:ADP-heptose-lipopolysaccharide heptosyltransferase activity"/>
    <property type="evidence" value="ECO:0007669"/>
    <property type="project" value="TreeGrafter"/>
</dbReference>
<evidence type="ECO:0000256" key="1">
    <source>
        <dbReference type="ARBA" id="ARBA00022676"/>
    </source>
</evidence>
<name>A0A9E6XX27_9ACTN</name>
<evidence type="ECO:0008006" key="5">
    <source>
        <dbReference type="Google" id="ProtNLM"/>
    </source>
</evidence>
<sequence>MALIVTLRALGLGDLLAGIPALRAVRAAFPGDRHVLAAPAALEPLALLSGAVDAVTDTAELAPLAPGLHHAGLLVNLHGSGPQSHRIALGTRPQRLIAFAHPDVPQTAFAPRWRNREHERERWCRLLRESGIPADPAHLSLRPPDADPPARAVGATVVHPGAASPARRWPAERFARLARVEREHGRDVVVTGSAEERPLAEAVARQAGLPPGAVLAGRTDLITLAAAVAAAGCVVSGDTGVAHLAVAFGTPSLTLFGPVAPAEWGPPPSGRHRVLWRGRRGDPHGSEVDPGLYAIDADEALLELNRVS</sequence>
<dbReference type="GO" id="GO:0005829">
    <property type="term" value="C:cytosol"/>
    <property type="evidence" value="ECO:0007669"/>
    <property type="project" value="TreeGrafter"/>
</dbReference>
<dbReference type="RefSeq" id="WP_259315452.1">
    <property type="nucleotide sequence ID" value="NZ_CP087164.1"/>
</dbReference>
<evidence type="ECO:0000256" key="2">
    <source>
        <dbReference type="ARBA" id="ARBA00022679"/>
    </source>
</evidence>
<reference evidence="3" key="1">
    <citation type="journal article" date="2022" name="Int. J. Syst. Evol. Microbiol.">
        <title>Pseudomonas aegrilactucae sp. nov. and Pseudomonas morbosilactucae sp. nov., pathogens causing bacterial rot of lettuce in Japan.</title>
        <authorList>
            <person name="Sawada H."/>
            <person name="Fujikawa T."/>
            <person name="Satou M."/>
        </authorList>
    </citation>
    <scope>NUCLEOTIDE SEQUENCE</scope>
    <source>
        <strain evidence="3">0166_1</strain>
    </source>
</reference>
<dbReference type="PANTHER" id="PTHR30160">
    <property type="entry name" value="TETRAACYLDISACCHARIDE 4'-KINASE-RELATED"/>
    <property type="match status" value="1"/>
</dbReference>
<dbReference type="CDD" id="cd03789">
    <property type="entry name" value="GT9_LPS_heptosyltransferase"/>
    <property type="match status" value="1"/>
</dbReference>
<dbReference type="EMBL" id="CP087164">
    <property type="protein sequence ID" value="UGS35770.1"/>
    <property type="molecule type" value="Genomic_DNA"/>
</dbReference>
<accession>A0A9E6XX27</accession>
<evidence type="ECO:0000313" key="3">
    <source>
        <dbReference type="EMBL" id="UGS35770.1"/>
    </source>
</evidence>
<proteinExistence type="predicted"/>
<gene>
    <name evidence="3" type="ORF">DSM104329_02165</name>
</gene>
<dbReference type="Pfam" id="PF01075">
    <property type="entry name" value="Glyco_transf_9"/>
    <property type="match status" value="1"/>
</dbReference>
<dbReference type="KEGG" id="sbae:DSM104329_02165"/>
<keyword evidence="4" id="KW-1185">Reference proteome</keyword>
<evidence type="ECO:0000313" key="4">
    <source>
        <dbReference type="Proteomes" id="UP001162834"/>
    </source>
</evidence>
<dbReference type="GO" id="GO:0009244">
    <property type="term" value="P:lipopolysaccharide core region biosynthetic process"/>
    <property type="evidence" value="ECO:0007669"/>
    <property type="project" value="TreeGrafter"/>
</dbReference>
<dbReference type="Gene3D" id="3.40.50.2000">
    <property type="entry name" value="Glycogen Phosphorylase B"/>
    <property type="match status" value="2"/>
</dbReference>
<dbReference type="Proteomes" id="UP001162834">
    <property type="component" value="Chromosome"/>
</dbReference>
<dbReference type="PANTHER" id="PTHR30160:SF1">
    <property type="entry name" value="LIPOPOLYSACCHARIDE 1,2-N-ACETYLGLUCOSAMINETRANSFERASE-RELATED"/>
    <property type="match status" value="1"/>
</dbReference>